<name>A0AAV7Z192_9EUKA</name>
<accession>A0AAV7Z192</accession>
<dbReference type="InterPro" id="IPR000073">
    <property type="entry name" value="AB_hydrolase_1"/>
</dbReference>
<evidence type="ECO:0000256" key="1">
    <source>
        <dbReference type="SAM" id="Phobius"/>
    </source>
</evidence>
<dbReference type="Proteomes" id="UP001146793">
    <property type="component" value="Unassembled WGS sequence"/>
</dbReference>
<dbReference type="EMBL" id="JANTQA010000040">
    <property type="protein sequence ID" value="KAJ3435554.1"/>
    <property type="molecule type" value="Genomic_DNA"/>
</dbReference>
<comment type="caution">
    <text evidence="3">The sequence shown here is derived from an EMBL/GenBank/DDBJ whole genome shotgun (WGS) entry which is preliminary data.</text>
</comment>
<dbReference type="SUPFAM" id="SSF53474">
    <property type="entry name" value="alpha/beta-Hydrolases"/>
    <property type="match status" value="1"/>
</dbReference>
<dbReference type="AlphaFoldDB" id="A0AAV7Z192"/>
<feature type="transmembrane region" description="Helical" evidence="1">
    <location>
        <begin position="208"/>
        <end position="226"/>
    </location>
</feature>
<feature type="transmembrane region" description="Helical" evidence="1">
    <location>
        <begin position="6"/>
        <end position="26"/>
    </location>
</feature>
<keyword evidence="1" id="KW-1133">Transmembrane helix</keyword>
<keyword evidence="1" id="KW-0472">Membrane</keyword>
<protein>
    <recommendedName>
        <fullName evidence="2">AB hydrolase-1 domain-containing protein</fullName>
    </recommendedName>
</protein>
<gene>
    <name evidence="3" type="ORF">M0812_19743</name>
</gene>
<proteinExistence type="predicted"/>
<feature type="domain" description="AB hydrolase-1" evidence="2">
    <location>
        <begin position="62"/>
        <end position="170"/>
    </location>
</feature>
<evidence type="ECO:0000259" key="2">
    <source>
        <dbReference type="Pfam" id="PF00561"/>
    </source>
</evidence>
<evidence type="ECO:0000313" key="4">
    <source>
        <dbReference type="Proteomes" id="UP001146793"/>
    </source>
</evidence>
<dbReference type="Pfam" id="PF00561">
    <property type="entry name" value="Abhydrolase_1"/>
    <property type="match status" value="1"/>
</dbReference>
<dbReference type="Gene3D" id="3.40.50.1820">
    <property type="entry name" value="alpha/beta hydrolase"/>
    <property type="match status" value="1"/>
</dbReference>
<organism evidence="3 4">
    <name type="scientific">Anaeramoeba flamelloides</name>
    <dbReference type="NCBI Taxonomy" id="1746091"/>
    <lineage>
        <taxon>Eukaryota</taxon>
        <taxon>Metamonada</taxon>
        <taxon>Anaeramoebidae</taxon>
        <taxon>Anaeramoeba</taxon>
    </lineage>
</organism>
<keyword evidence="1" id="KW-0812">Transmembrane</keyword>
<sequence>MSNKFLVMILILLLLLIGYYYFAKFLHTTLPFNKNRKVIKTKKGKLISYCVYGTKLTTFSKVIVHYHGTPGSGSLFTNYLNKQFENKEMLVIIPERSGFGKSDFQKNRTLLDTGKDLVAILNAQNLPEGCELILSGHSSGAVHALSASTFNKQFPCKLTRIILISPAATHLSAKHLMKPKYKGKEYLIYANLRQEKPLMIKFLVDHPWLILILFRFIAPFFVFQTYKFTRMLLQNEPSLLKRASDPKELKQLAHNIIVDSLSHGVDPLWKDGYLFTQKWPFDPLTQLPNVPINLYAGDLDCDAGVEMAKHLQSLIPKSSLDILTDETHHSIFLFRFHELLD</sequence>
<dbReference type="InterPro" id="IPR029058">
    <property type="entry name" value="AB_hydrolase_fold"/>
</dbReference>
<evidence type="ECO:0000313" key="3">
    <source>
        <dbReference type="EMBL" id="KAJ3435554.1"/>
    </source>
</evidence>
<reference evidence="3" key="1">
    <citation type="submission" date="2022-08" db="EMBL/GenBank/DDBJ databases">
        <title>Novel sulphate-reducing endosymbionts in the free-living metamonad Anaeramoeba.</title>
        <authorList>
            <person name="Jerlstrom-Hultqvist J."/>
            <person name="Cepicka I."/>
            <person name="Gallot-Lavallee L."/>
            <person name="Salas-Leiva D."/>
            <person name="Curtis B.A."/>
            <person name="Zahonova K."/>
            <person name="Pipaliya S."/>
            <person name="Dacks J."/>
            <person name="Roger A.J."/>
        </authorList>
    </citation>
    <scope>NUCLEOTIDE SEQUENCE</scope>
    <source>
        <strain evidence="3">Busselton2</strain>
    </source>
</reference>